<name>A0A552UWU7_9FIRM</name>
<comment type="caution">
    <text evidence="1">The sequence shown here is derived from an EMBL/GenBank/DDBJ whole genome shotgun (WGS) entry which is preliminary data.</text>
</comment>
<accession>A0A552UWU7</accession>
<dbReference type="EMBL" id="VJXW01000024">
    <property type="protein sequence ID" value="TRW22704.1"/>
    <property type="molecule type" value="Genomic_DNA"/>
</dbReference>
<evidence type="ECO:0000313" key="1">
    <source>
        <dbReference type="EMBL" id="TRW22704.1"/>
    </source>
</evidence>
<dbReference type="Proteomes" id="UP000319424">
    <property type="component" value="Unassembled WGS sequence"/>
</dbReference>
<evidence type="ECO:0000313" key="2">
    <source>
        <dbReference type="Proteomes" id="UP000319424"/>
    </source>
</evidence>
<dbReference type="OrthoDB" id="2048906at2"/>
<sequence>MTKAQDTKGLSTLQEVYDGLALEYENTPFNVVVDKDYGIIRFKTNAVDKIYVPYGPTMEGVGAKPPIGGFDNSPDPFTGHGFTKDMNGNIIPEFTMQRLQPNDGAELYRVNSETGVEELVAKYVNGRFVKINK</sequence>
<reference evidence="1 2" key="1">
    <citation type="submission" date="2019-07" db="EMBL/GenBank/DDBJ databases">
        <title>Criibacterium bergeronii gen. nov., sp. nov. isolated from human clinical samples.</title>
        <authorList>
            <person name="Maheux A.F."/>
            <person name="Boudreau D.K."/>
            <person name="Berube E."/>
            <person name="Brodeur S."/>
            <person name="Bernard K.A."/>
            <person name="Abed J.Y."/>
            <person name="Ducrey E."/>
            <person name="Guay E.F."/>
            <person name="Raymond F."/>
            <person name="Corbeil J."/>
            <person name="Domingo M.-C."/>
            <person name="Roy P.H."/>
            <person name="Boissinot M."/>
            <person name="Tocheva E.I."/>
            <person name="Omar R.F."/>
        </authorList>
    </citation>
    <scope>NUCLEOTIDE SEQUENCE [LARGE SCALE GENOMIC DNA]</scope>
    <source>
        <strain evidence="1 2">CCRI-24246</strain>
    </source>
</reference>
<protein>
    <submittedName>
        <fullName evidence="1">Uncharacterized protein</fullName>
    </submittedName>
</protein>
<dbReference type="AlphaFoldDB" id="A0A552UWU7"/>
<organism evidence="1 2">
    <name type="scientific">Criibacterium bergeronii</name>
    <dbReference type="NCBI Taxonomy" id="1871336"/>
    <lineage>
        <taxon>Bacteria</taxon>
        <taxon>Bacillati</taxon>
        <taxon>Bacillota</taxon>
        <taxon>Clostridia</taxon>
        <taxon>Peptostreptococcales</taxon>
        <taxon>Filifactoraceae</taxon>
        <taxon>Criibacterium</taxon>
    </lineage>
</organism>
<proteinExistence type="predicted"/>
<gene>
    <name evidence="1" type="ORF">FL857_11020</name>
</gene>